<sequence length="232" mass="27019">MNPILTKSSRLFLISKTAFYIFYYFYYQADHLTEGISFYVIKDAVFQFLNQTFVMHAMNTLIITYCLINTFDDLCLNRISSLPLDNFFGQMRILCRDFDSFENFLRGSVKAYMNINLMNNFNYTPSIKKRINSAGIKITKDSGDMNFYELNCLSENAALRCFLLANMNVEDIYKIQPDLTSFDNFISHLYVIGSRKTQCPIHLNRPKISLGMSIKARCSCAYYENKLQQGFI</sequence>
<proteinExistence type="predicted"/>
<accession>A0ABR2H9Z7</accession>
<organism evidence="2 3">
    <name type="scientific">Tritrichomonas musculus</name>
    <dbReference type="NCBI Taxonomy" id="1915356"/>
    <lineage>
        <taxon>Eukaryota</taxon>
        <taxon>Metamonada</taxon>
        <taxon>Parabasalia</taxon>
        <taxon>Tritrichomonadida</taxon>
        <taxon>Tritrichomonadidae</taxon>
        <taxon>Tritrichomonas</taxon>
    </lineage>
</organism>
<evidence type="ECO:0000313" key="2">
    <source>
        <dbReference type="EMBL" id="KAK8843058.1"/>
    </source>
</evidence>
<gene>
    <name evidence="2" type="ORF">M9Y10_025248</name>
</gene>
<feature type="transmembrane region" description="Helical" evidence="1">
    <location>
        <begin position="49"/>
        <end position="68"/>
    </location>
</feature>
<protein>
    <submittedName>
        <fullName evidence="2">Uncharacterized protein</fullName>
    </submittedName>
</protein>
<reference evidence="2 3" key="1">
    <citation type="submission" date="2024-04" db="EMBL/GenBank/DDBJ databases">
        <title>Tritrichomonas musculus Genome.</title>
        <authorList>
            <person name="Alves-Ferreira E."/>
            <person name="Grigg M."/>
            <person name="Lorenzi H."/>
            <person name="Galac M."/>
        </authorList>
    </citation>
    <scope>NUCLEOTIDE SEQUENCE [LARGE SCALE GENOMIC DNA]</scope>
    <source>
        <strain evidence="2 3">EAF2021</strain>
    </source>
</reference>
<dbReference type="EMBL" id="JAPFFF010000036">
    <property type="protein sequence ID" value="KAK8843058.1"/>
    <property type="molecule type" value="Genomic_DNA"/>
</dbReference>
<comment type="caution">
    <text evidence="2">The sequence shown here is derived from an EMBL/GenBank/DDBJ whole genome shotgun (WGS) entry which is preliminary data.</text>
</comment>
<evidence type="ECO:0000256" key="1">
    <source>
        <dbReference type="SAM" id="Phobius"/>
    </source>
</evidence>
<keyword evidence="3" id="KW-1185">Reference proteome</keyword>
<name>A0ABR2H9Z7_9EUKA</name>
<keyword evidence="1" id="KW-1133">Transmembrane helix</keyword>
<keyword evidence="1" id="KW-0472">Membrane</keyword>
<keyword evidence="1" id="KW-0812">Transmembrane</keyword>
<evidence type="ECO:0000313" key="3">
    <source>
        <dbReference type="Proteomes" id="UP001470230"/>
    </source>
</evidence>
<feature type="transmembrane region" description="Helical" evidence="1">
    <location>
        <begin position="12"/>
        <end position="29"/>
    </location>
</feature>
<dbReference type="Proteomes" id="UP001470230">
    <property type="component" value="Unassembled WGS sequence"/>
</dbReference>